<dbReference type="PROSITE" id="PS51272">
    <property type="entry name" value="SLH"/>
    <property type="match status" value="3"/>
</dbReference>
<evidence type="ECO:0000256" key="2">
    <source>
        <dbReference type="SAM" id="MobiDB-lite"/>
    </source>
</evidence>
<dbReference type="CDD" id="cd00063">
    <property type="entry name" value="FN3"/>
    <property type="match status" value="9"/>
</dbReference>
<feature type="domain" description="Fibronectin type-III" evidence="4">
    <location>
        <begin position="1342"/>
        <end position="1425"/>
    </location>
</feature>
<organism evidence="6 7">
    <name type="scientific">Thermobacillus composti (strain DSM 18247 / JCM 13945 / KWC4)</name>
    <dbReference type="NCBI Taxonomy" id="717605"/>
    <lineage>
        <taxon>Bacteria</taxon>
        <taxon>Bacillati</taxon>
        <taxon>Bacillota</taxon>
        <taxon>Bacilli</taxon>
        <taxon>Bacillales</taxon>
        <taxon>Paenibacillaceae</taxon>
        <taxon>Thermobacillus</taxon>
    </lineage>
</organism>
<dbReference type="OrthoDB" id="2486450at2"/>
<proteinExistence type="predicted"/>
<accession>L0EL75</accession>
<feature type="domain" description="SLH" evidence="5">
    <location>
        <begin position="2333"/>
        <end position="2391"/>
    </location>
</feature>
<dbReference type="Pfam" id="PF00041">
    <property type="entry name" value="fn3"/>
    <property type="match status" value="5"/>
</dbReference>
<dbReference type="InterPro" id="IPR001119">
    <property type="entry name" value="SLH_dom"/>
</dbReference>
<name>L0EL75_THECK</name>
<feature type="compositionally biased region" description="Basic and acidic residues" evidence="2">
    <location>
        <begin position="2190"/>
        <end position="2209"/>
    </location>
</feature>
<feature type="region of interest" description="Disordered" evidence="2">
    <location>
        <begin position="2162"/>
        <end position="2209"/>
    </location>
</feature>
<dbReference type="eggNOG" id="COG4733">
    <property type="taxonomic scope" value="Bacteria"/>
</dbReference>
<dbReference type="PANTHER" id="PTHR46708:SF11">
    <property type="entry name" value="RECEPTOR-TYPE TYROSINE-PROTEIN PHOSPHATASE ETA-LIKE"/>
    <property type="match status" value="1"/>
</dbReference>
<feature type="domain" description="Fibronectin type-III" evidence="4">
    <location>
        <begin position="1504"/>
        <end position="1590"/>
    </location>
</feature>
<feature type="domain" description="Fibronectin type-III" evidence="4">
    <location>
        <begin position="1179"/>
        <end position="1262"/>
    </location>
</feature>
<dbReference type="InterPro" id="IPR003961">
    <property type="entry name" value="FN3_dom"/>
</dbReference>
<evidence type="ECO:0000313" key="6">
    <source>
        <dbReference type="EMBL" id="AGA60040.1"/>
    </source>
</evidence>
<dbReference type="SUPFAM" id="SSF49265">
    <property type="entry name" value="Fibronectin type III"/>
    <property type="match status" value="8"/>
</dbReference>
<dbReference type="InterPro" id="IPR050991">
    <property type="entry name" value="ECM_Regulatory_Proteins"/>
</dbReference>
<gene>
    <name evidence="6" type="ordered locus">Theco_4038</name>
</gene>
<evidence type="ECO:0000256" key="1">
    <source>
        <dbReference type="ARBA" id="ARBA00022737"/>
    </source>
</evidence>
<feature type="chain" id="PRO_5003941162" evidence="3">
    <location>
        <begin position="32"/>
        <end position="2391"/>
    </location>
</feature>
<dbReference type="EMBL" id="CP003256">
    <property type="protein sequence ID" value="AGA60040.1"/>
    <property type="molecule type" value="Genomic_DNA"/>
</dbReference>
<feature type="domain" description="Fibronectin type-III" evidence="4">
    <location>
        <begin position="1922"/>
        <end position="2009"/>
    </location>
</feature>
<feature type="domain" description="SLH" evidence="5">
    <location>
        <begin position="2269"/>
        <end position="2332"/>
    </location>
</feature>
<protein>
    <submittedName>
        <fullName evidence="6">Putative S-layer protein</fullName>
    </submittedName>
</protein>
<feature type="domain" description="Fibronectin type-III" evidence="4">
    <location>
        <begin position="1673"/>
        <end position="1758"/>
    </location>
</feature>
<dbReference type="KEGG" id="tco:Theco_4038"/>
<feature type="domain" description="SLH" evidence="5">
    <location>
        <begin position="2208"/>
        <end position="2268"/>
    </location>
</feature>
<dbReference type="InterPro" id="IPR058094">
    <property type="entry name" value="Ig-like_OmpL47-like"/>
</dbReference>
<reference evidence="7" key="1">
    <citation type="submission" date="2012-01" db="EMBL/GenBank/DDBJ databases">
        <title>Complete sequence of plasmid of Thermobacillus composti KWC4.</title>
        <authorList>
            <person name="Lucas S."/>
            <person name="Han J."/>
            <person name="Lapidus A."/>
            <person name="Cheng J.-F."/>
            <person name="Goodwin L."/>
            <person name="Pitluck S."/>
            <person name="Peters L."/>
            <person name="Ovchinnikova G."/>
            <person name="Teshima H."/>
            <person name="Detter J.C."/>
            <person name="Han C."/>
            <person name="Tapia R."/>
            <person name="Land M."/>
            <person name="Hauser L."/>
            <person name="Kyrpides N."/>
            <person name="Ivanova N."/>
            <person name="Pagani I."/>
            <person name="Anderson I."/>
            <person name="Woyke T."/>
        </authorList>
    </citation>
    <scope>NUCLEOTIDE SEQUENCE [LARGE SCALE GENOMIC DNA]</scope>
    <source>
        <strain evidence="7">DSM 18247 / JCM 13945 / KWC4</strain>
        <plasmid evidence="7">Plasmid pTHECO01</plasmid>
    </source>
</reference>
<dbReference type="Proteomes" id="UP000010795">
    <property type="component" value="Plasmid pTHECO01"/>
</dbReference>
<dbReference type="InterPro" id="IPR013783">
    <property type="entry name" value="Ig-like_fold"/>
</dbReference>
<evidence type="ECO:0000256" key="3">
    <source>
        <dbReference type="SAM" id="SignalP"/>
    </source>
</evidence>
<dbReference type="RefSeq" id="WP_015256752.1">
    <property type="nucleotide sequence ID" value="NC_019898.1"/>
</dbReference>
<dbReference type="InterPro" id="IPR036116">
    <property type="entry name" value="FN3_sf"/>
</dbReference>
<keyword evidence="7" id="KW-1185">Reference proteome</keyword>
<dbReference type="Pfam" id="PF00395">
    <property type="entry name" value="SLH"/>
    <property type="match status" value="3"/>
</dbReference>
<dbReference type="PROSITE" id="PS50853">
    <property type="entry name" value="FN3"/>
    <property type="match status" value="7"/>
</dbReference>
<dbReference type="Gene3D" id="2.60.40.10">
    <property type="entry name" value="Immunoglobulins"/>
    <property type="match status" value="14"/>
</dbReference>
<feature type="domain" description="Fibronectin type-III" evidence="4">
    <location>
        <begin position="921"/>
        <end position="1008"/>
    </location>
</feature>
<keyword evidence="1" id="KW-0677">Repeat</keyword>
<evidence type="ECO:0000259" key="5">
    <source>
        <dbReference type="PROSITE" id="PS51272"/>
    </source>
</evidence>
<dbReference type="SMART" id="SM00060">
    <property type="entry name" value="FN3"/>
    <property type="match status" value="15"/>
</dbReference>
<feature type="signal peptide" evidence="3">
    <location>
        <begin position="1"/>
        <end position="31"/>
    </location>
</feature>
<keyword evidence="3" id="KW-0732">Signal</keyword>
<sequence length="2391" mass="256428">MAKSRWGALTKCLLSLSIVAGSLQFPQRTSAATVQIPQLNAYQLGNHVKIEWAVDIQPSDVLTQTSFESGEEIPNFKGGGNPQTGNQTIVSGSAFSGFRSMQLTNTQNGTGNAWWWPATSSTSSVSKFSARRIPDNSTLSITYKVRGFGGTNGYVTWSNESPWGNQGIPLTDHSGKTVYYGETINWNTTPSEFSAYVSGGGPVNFNDNDLFHIVTSHNKDHNYGLLFYRWNAAKQKFVLDPSQTTSSRPWTTSDGFGNPYTPNVDIFSAGEPVLQNYWAYVGFPGRNIPMDGQWHTVSSNAFMSDPYYEFYEHGFMPTITWTTDGVLQVDDVKFGYATKVQLYRNGNMIYQGYLSDYDDTAAIDTAGPNPVSNVNVSVSNRYPQILWSPSSGDNGTTYNYQIMGISPSGSSPLSNNYPVTVTTGLKGYSVVVDSNPNTVPDNVIETTGTSYSWPGQVSSNFYVHVAAVDNQGNLSSVVHKQYIDTVQPSLAITPSTTNWTSGNVTLTANGTDNETGINSIQKPDGQWVSGGTASYVVTGNGTYTFTAKDNAGNTRSQSYIVNNIDRTAPAQPAISVNPSGWTNSNVTVTITHGSDSQSGVQKSQYKIGSGGTWTDYTGPFTISAEGQTTIYAQTIDNVGNASPTSSANALVDKSAPAQPVLNMSTTDWTNQNVTFSITGGADAYSGTAKSQYKLGSAGAWTDYTGPVTISNEGQTDVYARTVDNVGNASAAVMSTARIDKTAPSDPSITLSESTWTQNPVTFTIGGSMDVNPVTYEYKLNDGEYTAGTGGTVTQNGVTTVSVRARDAVGNVGNEITRDIFVDNEDPTISVTPNGQEWTATDVQVTIHYADAHSGVAPNKRFFKITNSPDAPGNWDTAASDDQTVTISNEGVWFVHAKVEDVAGNSFETVSQPIKMQRMPQVPGNVRVTQTTETSAQLQFDLQSGYTDGYRYEVTNLTTDQTWTLTHPNNSITDTALEGGKEYQYVVRAINHVGQSATSDPVTALTLPKAPTNVVVQKVGTRYDQATVTFDPVESATSYRIVAKDQNHNIVYNQSVTETVYQTVSGLAPGTTYTISVSAINASGEGAATNAGFLTLPAAPGNFTAVQIGEQEIRLNWDTVTSATYYQVTRNGAPIYGGPENTFFDAGLLSGTVYDYGLYAQNETGRGDLSTLSLITLPAKVENLQLTNPTTTSLRISWDEVRGASQYVIRMNGQPYQTVPFGTTSLDVTGLSPGTTYTFEVYAENASGQGVSTTTSGITLPDVLAGLQATQIGETEATLVWSPVTGADRYRVSVNGQTVEVQDEQLVVSGLTGSKTYNFTVEAGNASGYGAAETGTFLTRPYMPNHVTVSETTETTIGLKWDVVETATSYIVTQNGTIIGTPAEPAFTATGLTPGAIYTYEIQAVNATGESQKAVFTWISRPAAPDGVVTVPEAYQADVTWATVNGAAQYIIEDGDTELYRGSDTRATLTGLSDGKTYQFTIRAENANGIASERTAFSFLTLPKKPVDVSATGIGKHTLTLDLSRTQVVGADRYIIERDGEEIAAIRTTYKTYQDQDLTPGTKYTYMVKAQNVSGVGEGFSFVVTTQTEPVPSGSIQTVAETNAVTLTWDTVQGAAAFQIRNTVTGDVYTTSDTSATLPNLQDGTKYTFEVSVINASGVESEGVTFEILTKPVAPQTVGVGGVTDTSVVLDFTGSAVRGAEDFIIFRDREEIARIPATDTTFEDKGLTPGTTYTYEVKTANASGRSDAGFTVSALTLPAKVSTPAAAGDATESSVTLTWDAVPGADGYRILIGNRLVSVTEDTYATLENLTSATVYDNIRVIPYNAAGDGAAIPVETFETLPSITGLTVEPNPGTNHVEFTWDLPSIGEIIVVTYNGEEVYRGKDRHFVLENLEAGKVHSVSFHTENQSGAKTEAVNFDVLTKPEAPKKITFSPTPNSVLINFGNAQVQGAEEYIIERNGAEVGRVPVSSTIYEDTGLLPGIEYTYTVKAANGSGASDTAFTFTTTTLPAGMPKAPTPGNPGANSFDLSWEAVPGAKGYKVYIGDQLVLTTTETKVTLTGLESAKRYDNIRVVPFNDAGDGEAIAVPAFETLPSDQFTVTAVTKGTSSIEFKWELASPNEIFVLSYGDKEIYRGKDRSFLWNGLGAGRTYTVKVWAENEGGAKSAEKAVVGRTDEESAGGGGANPPSKSPVEQKPETQKPEPSKQSEEKREVHFVDIDQAFNKDQITALAEQGVIQGVTPTRFEPQRAITRAEFAALIVRLLHIQTGGVYEGTFKDVSPGDWFAVEIAAAAKHGLVHGVGEGRFAPYEPITREQASKILANVLRKMNTERGVEGITFADQGLISQWAEADVRYLSGLQMVVGYEDGTFRPQNNLNRAEAAALIFRLKDRIKS</sequence>
<feature type="domain" description="Fibronectin type-III" evidence="4">
    <location>
        <begin position="1009"/>
        <end position="1098"/>
    </location>
</feature>
<dbReference type="PANTHER" id="PTHR46708">
    <property type="entry name" value="TENASCIN"/>
    <property type="match status" value="1"/>
</dbReference>
<geneLocation type="plasmid" evidence="6 7">
    <name>pTHECO01</name>
</geneLocation>
<evidence type="ECO:0000259" key="4">
    <source>
        <dbReference type="PROSITE" id="PS50853"/>
    </source>
</evidence>
<keyword evidence="6" id="KW-0614">Plasmid</keyword>
<dbReference type="HOGENOM" id="CLU_229336_0_0_9"/>
<dbReference type="NCBIfam" id="NF047446">
    <property type="entry name" value="barrel_OmpL47"/>
    <property type="match status" value="2"/>
</dbReference>
<evidence type="ECO:0000313" key="7">
    <source>
        <dbReference type="Proteomes" id="UP000010795"/>
    </source>
</evidence>